<dbReference type="InterPro" id="IPR035218">
    <property type="entry name" value="DUF5327"/>
</dbReference>
<dbReference type="Proteomes" id="UP001596990">
    <property type="component" value="Unassembled WGS sequence"/>
</dbReference>
<sequence length="96" mass="10505">MSITNDAVLKKMMKEVQEAMGKQDHASVREHVRAVKLLCDLVLDEEGSSPGNVQEPTAAELRKMMGDDTTSHKVTKSSGSERSEHGKANGDSIFDF</sequence>
<feature type="compositionally biased region" description="Basic and acidic residues" evidence="1">
    <location>
        <begin position="79"/>
        <end position="88"/>
    </location>
</feature>
<evidence type="ECO:0000313" key="2">
    <source>
        <dbReference type="EMBL" id="MFD1020031.1"/>
    </source>
</evidence>
<dbReference type="RefSeq" id="WP_386060915.1">
    <property type="nucleotide sequence ID" value="NZ_JBHTKL010000005.1"/>
</dbReference>
<reference evidence="3" key="1">
    <citation type="journal article" date="2019" name="Int. J. Syst. Evol. Microbiol.">
        <title>The Global Catalogue of Microorganisms (GCM) 10K type strain sequencing project: providing services to taxonomists for standard genome sequencing and annotation.</title>
        <authorList>
            <consortium name="The Broad Institute Genomics Platform"/>
            <consortium name="The Broad Institute Genome Sequencing Center for Infectious Disease"/>
            <person name="Wu L."/>
            <person name="Ma J."/>
        </authorList>
    </citation>
    <scope>NUCLEOTIDE SEQUENCE [LARGE SCALE GENOMIC DNA]</scope>
    <source>
        <strain evidence="3">CCUG 56607</strain>
    </source>
</reference>
<organism evidence="2 3">
    <name type="scientific">Thalassobacillus hwangdonensis</name>
    <dbReference type="NCBI Taxonomy" id="546108"/>
    <lineage>
        <taxon>Bacteria</taxon>
        <taxon>Bacillati</taxon>
        <taxon>Bacillota</taxon>
        <taxon>Bacilli</taxon>
        <taxon>Bacillales</taxon>
        <taxon>Bacillaceae</taxon>
        <taxon>Thalassobacillus</taxon>
    </lineage>
</organism>
<proteinExistence type="predicted"/>
<gene>
    <name evidence="2" type="ORF">ACFQ2J_12670</name>
</gene>
<accession>A0ABW3L3U7</accession>
<protein>
    <submittedName>
        <fullName evidence="2">YwdI family protein</fullName>
    </submittedName>
</protein>
<evidence type="ECO:0000256" key="1">
    <source>
        <dbReference type="SAM" id="MobiDB-lite"/>
    </source>
</evidence>
<name>A0ABW3L3U7_9BACI</name>
<comment type="caution">
    <text evidence="2">The sequence shown here is derived from an EMBL/GenBank/DDBJ whole genome shotgun (WGS) entry which is preliminary data.</text>
</comment>
<dbReference type="EMBL" id="JBHTKL010000005">
    <property type="protein sequence ID" value="MFD1020031.1"/>
    <property type="molecule type" value="Genomic_DNA"/>
</dbReference>
<keyword evidence="3" id="KW-1185">Reference proteome</keyword>
<dbReference type="Pfam" id="PF17261">
    <property type="entry name" value="DUF5327"/>
    <property type="match status" value="1"/>
</dbReference>
<evidence type="ECO:0000313" key="3">
    <source>
        <dbReference type="Proteomes" id="UP001596990"/>
    </source>
</evidence>
<feature type="region of interest" description="Disordered" evidence="1">
    <location>
        <begin position="65"/>
        <end position="96"/>
    </location>
</feature>